<name>A0AAN6M1R3_9PLEO</name>
<comment type="caution">
    <text evidence="2">The sequence shown here is derived from an EMBL/GenBank/DDBJ whole genome shotgun (WGS) entry which is preliminary data.</text>
</comment>
<dbReference type="Proteomes" id="UP001280581">
    <property type="component" value="Unassembled WGS sequence"/>
</dbReference>
<accession>A0AAN6M1R3</accession>
<sequence>MDYQTPSPSQASEPTEHQNLTHESKIPPIALKISKKLFSTPNPPPHTTLSFALPTSLAFFKRLTWELTPWTRPLPPTTAHTISTHIPSLTPTLLSRALLLGIGFQTSSYKDPQPRPHLYVLFPNLHRSLPTHDDLTSNPRTDPFLQSWHRDIIKPSFDEAWINSEFVPVYESSPNGTVWVTGKAAPSFEEVCERFYDKGLRVHRSQHVEWPFWKDEWRSKYSGKGGLEGGWSDARAKVLGEAWGAARDMGKGLGAVEGMVLLAVWEKEVEAEGVDELVERVGKEWDGYVDSRFVEEGMFFVDLGGEDGMGGEEVMESPKEMVGGWLEKASKLLWG</sequence>
<dbReference type="EMBL" id="WVTA01000006">
    <property type="protein sequence ID" value="KAK3209520.1"/>
    <property type="molecule type" value="Genomic_DNA"/>
</dbReference>
<dbReference type="AlphaFoldDB" id="A0AAN6M1R3"/>
<evidence type="ECO:0000313" key="3">
    <source>
        <dbReference type="Proteomes" id="UP001280581"/>
    </source>
</evidence>
<feature type="compositionally biased region" description="Basic and acidic residues" evidence="1">
    <location>
        <begin position="14"/>
        <end position="23"/>
    </location>
</feature>
<protein>
    <submittedName>
        <fullName evidence="2">Uncharacterized protein</fullName>
    </submittedName>
</protein>
<feature type="region of interest" description="Disordered" evidence="1">
    <location>
        <begin position="1"/>
        <end position="23"/>
    </location>
</feature>
<proteinExistence type="predicted"/>
<keyword evidence="3" id="KW-1185">Reference proteome</keyword>
<gene>
    <name evidence="2" type="ORF">GRF29_69g2051530</name>
</gene>
<evidence type="ECO:0000313" key="2">
    <source>
        <dbReference type="EMBL" id="KAK3209520.1"/>
    </source>
</evidence>
<feature type="compositionally biased region" description="Polar residues" evidence="1">
    <location>
        <begin position="1"/>
        <end position="13"/>
    </location>
</feature>
<organism evidence="2 3">
    <name type="scientific">Pseudopithomyces chartarum</name>
    <dbReference type="NCBI Taxonomy" id="1892770"/>
    <lineage>
        <taxon>Eukaryota</taxon>
        <taxon>Fungi</taxon>
        <taxon>Dikarya</taxon>
        <taxon>Ascomycota</taxon>
        <taxon>Pezizomycotina</taxon>
        <taxon>Dothideomycetes</taxon>
        <taxon>Pleosporomycetidae</taxon>
        <taxon>Pleosporales</taxon>
        <taxon>Massarineae</taxon>
        <taxon>Didymosphaeriaceae</taxon>
        <taxon>Pseudopithomyces</taxon>
    </lineage>
</organism>
<evidence type="ECO:0000256" key="1">
    <source>
        <dbReference type="SAM" id="MobiDB-lite"/>
    </source>
</evidence>
<reference evidence="2 3" key="1">
    <citation type="submission" date="2021-02" db="EMBL/GenBank/DDBJ databases">
        <title>Genome assembly of Pseudopithomyces chartarum.</title>
        <authorList>
            <person name="Jauregui R."/>
            <person name="Singh J."/>
            <person name="Voisey C."/>
        </authorList>
    </citation>
    <scope>NUCLEOTIDE SEQUENCE [LARGE SCALE GENOMIC DNA]</scope>
    <source>
        <strain evidence="2 3">AGR01</strain>
    </source>
</reference>